<dbReference type="GO" id="GO:0046488">
    <property type="term" value="P:phosphatidylinositol metabolic process"/>
    <property type="evidence" value="ECO:0007669"/>
    <property type="project" value="TreeGrafter"/>
</dbReference>
<dbReference type="SMART" id="SM00239">
    <property type="entry name" value="C2"/>
    <property type="match status" value="1"/>
</dbReference>
<dbReference type="Proteomes" id="UP000887566">
    <property type="component" value="Unplaced"/>
</dbReference>
<feature type="domain" description="C2" evidence="1">
    <location>
        <begin position="24"/>
        <end position="160"/>
    </location>
</feature>
<dbReference type="GO" id="GO:0005737">
    <property type="term" value="C:cytoplasm"/>
    <property type="evidence" value="ECO:0007669"/>
    <property type="project" value="TreeGrafter"/>
</dbReference>
<dbReference type="CDD" id="cd00275">
    <property type="entry name" value="C2_PLC_like"/>
    <property type="match status" value="1"/>
</dbReference>
<keyword evidence="3" id="KW-1185">Reference proteome</keyword>
<evidence type="ECO:0000259" key="1">
    <source>
        <dbReference type="PROSITE" id="PS50004"/>
    </source>
</evidence>
<evidence type="ECO:0000313" key="3">
    <source>
        <dbReference type="Proteomes" id="UP000887566"/>
    </source>
</evidence>
<dbReference type="GO" id="GO:0004435">
    <property type="term" value="F:phosphatidylinositol-4,5-bisphosphate phospholipase C activity"/>
    <property type="evidence" value="ECO:0007669"/>
    <property type="project" value="InterPro"/>
</dbReference>
<dbReference type="PANTHER" id="PTHR10336">
    <property type="entry name" value="PHOSPHOINOSITIDE-SPECIFIC PHOSPHOLIPASE C FAMILY PROTEIN"/>
    <property type="match status" value="1"/>
</dbReference>
<dbReference type="InterPro" id="IPR017946">
    <property type="entry name" value="PLC-like_Pdiesterase_TIM-brl"/>
</dbReference>
<accession>A0A914V2P6</accession>
<dbReference type="PROSITE" id="PS50004">
    <property type="entry name" value="C2"/>
    <property type="match status" value="1"/>
</dbReference>
<dbReference type="InterPro" id="IPR001711">
    <property type="entry name" value="PLipase_C_Pinositol-sp_Y"/>
</dbReference>
<reference evidence="4" key="1">
    <citation type="submission" date="2022-11" db="UniProtKB">
        <authorList>
            <consortium name="WormBaseParasite"/>
        </authorList>
    </citation>
    <scope>IDENTIFICATION</scope>
</reference>
<dbReference type="InterPro" id="IPR001192">
    <property type="entry name" value="PI-PLC_fam"/>
</dbReference>
<dbReference type="AlphaFoldDB" id="A0A914V2P6"/>
<dbReference type="InterPro" id="IPR035892">
    <property type="entry name" value="C2_domain_sf"/>
</dbReference>
<dbReference type="SUPFAM" id="SSF49562">
    <property type="entry name" value="C2 domain (Calcium/lipid-binding domain, CaLB)"/>
    <property type="match status" value="1"/>
</dbReference>
<dbReference type="GO" id="GO:0048015">
    <property type="term" value="P:phosphatidylinositol-mediated signaling"/>
    <property type="evidence" value="ECO:0007669"/>
    <property type="project" value="TreeGrafter"/>
</dbReference>
<dbReference type="Pfam" id="PF00168">
    <property type="entry name" value="C2"/>
    <property type="match status" value="1"/>
</dbReference>
<organism evidence="3 4">
    <name type="scientific">Plectus sambesii</name>
    <dbReference type="NCBI Taxonomy" id="2011161"/>
    <lineage>
        <taxon>Eukaryota</taxon>
        <taxon>Metazoa</taxon>
        <taxon>Ecdysozoa</taxon>
        <taxon>Nematoda</taxon>
        <taxon>Chromadorea</taxon>
        <taxon>Plectida</taxon>
        <taxon>Plectina</taxon>
        <taxon>Plectoidea</taxon>
        <taxon>Plectidae</taxon>
        <taxon>Plectus</taxon>
    </lineage>
</organism>
<proteinExistence type="predicted"/>
<dbReference type="Gene3D" id="3.20.20.190">
    <property type="entry name" value="Phosphatidylinositol (PI) phosphodiesterase"/>
    <property type="match status" value="1"/>
</dbReference>
<evidence type="ECO:0000313" key="4">
    <source>
        <dbReference type="WBParaSite" id="PSAMB.scaffold14108size2001.g35862.t1"/>
    </source>
</evidence>
<dbReference type="InterPro" id="IPR000008">
    <property type="entry name" value="C2_dom"/>
</dbReference>
<dbReference type="Gene3D" id="2.60.40.150">
    <property type="entry name" value="C2 domain"/>
    <property type="match status" value="1"/>
</dbReference>
<dbReference type="PROSITE" id="PS50008">
    <property type="entry name" value="PIPLC_Y_DOMAIN"/>
    <property type="match status" value="1"/>
</dbReference>
<protein>
    <submittedName>
        <fullName evidence="4">Phosphoinositide phospholipase C</fullName>
    </submittedName>
</protein>
<dbReference type="SUPFAM" id="SSF51695">
    <property type="entry name" value="PLC-like phosphodiesterases"/>
    <property type="match status" value="1"/>
</dbReference>
<dbReference type="PANTHER" id="PTHR10336:SF149">
    <property type="entry name" value="1-PHOSPHATIDYLINOSITOL 4,5-BISPHOSPHATE PHOSPHODIESTERASE CLASSES I AND II"/>
    <property type="match status" value="1"/>
</dbReference>
<evidence type="ECO:0000259" key="2">
    <source>
        <dbReference type="PROSITE" id="PS50008"/>
    </source>
</evidence>
<dbReference type="GO" id="GO:0051209">
    <property type="term" value="P:release of sequestered calcium ion into cytosol"/>
    <property type="evidence" value="ECO:0007669"/>
    <property type="project" value="TreeGrafter"/>
</dbReference>
<name>A0A914V2P6_9BILA</name>
<sequence length="208" mass="23868">MQLNLGFFELNGRSGYLLKPQCMRRMDIHLDPFADETIENVVPNTVTIRIISGQLLSTLSDKDRRLSTYVEVEMYGLPIDTVTHKFRTKTVRNNGINPVYWDENSSPFEFQKVVLPQLAILRLIVKDENGRFLGHRLLPVAALRAGYRHIPLRNPANQPLGLATLFVRIGVRHFIPDVHTVFFHLVINNYNGIFSKVFSQVLPVSFPR</sequence>
<dbReference type="GO" id="GO:0007186">
    <property type="term" value="P:G protein-coupled receptor signaling pathway"/>
    <property type="evidence" value="ECO:0007669"/>
    <property type="project" value="TreeGrafter"/>
</dbReference>
<dbReference type="WBParaSite" id="PSAMB.scaffold14108size2001.g35862.t1">
    <property type="protein sequence ID" value="PSAMB.scaffold14108size2001.g35862.t1"/>
    <property type="gene ID" value="PSAMB.scaffold14108size2001.g35862"/>
</dbReference>
<feature type="domain" description="PI-PLC Y-box" evidence="2">
    <location>
        <begin position="1"/>
        <end position="24"/>
    </location>
</feature>